<feature type="transmembrane region" description="Helical" evidence="4">
    <location>
        <begin position="136"/>
        <end position="155"/>
    </location>
</feature>
<reference evidence="6" key="1">
    <citation type="submission" date="2015-04" db="EMBL/GenBank/DDBJ databases">
        <authorList>
            <person name="Syromyatnikov M.Y."/>
            <person name="Popov V.N."/>
        </authorList>
    </citation>
    <scope>NUCLEOTIDE SEQUENCE</scope>
    <source>
        <strain evidence="6">MO-1</strain>
    </source>
</reference>
<dbReference type="InterPro" id="IPR010645">
    <property type="entry name" value="MFS_4"/>
</dbReference>
<evidence type="ECO:0000256" key="3">
    <source>
        <dbReference type="ARBA" id="ARBA00023136"/>
    </source>
</evidence>
<evidence type="ECO:0000256" key="4">
    <source>
        <dbReference type="SAM" id="Phobius"/>
    </source>
</evidence>
<feature type="transmembrane region" description="Helical" evidence="4">
    <location>
        <begin position="302"/>
        <end position="328"/>
    </location>
</feature>
<feature type="transmembrane region" description="Helical" evidence="4">
    <location>
        <begin position="80"/>
        <end position="100"/>
    </location>
</feature>
<feature type="transmembrane region" description="Helical" evidence="4">
    <location>
        <begin position="364"/>
        <end position="385"/>
    </location>
</feature>
<dbReference type="InterPro" id="IPR036259">
    <property type="entry name" value="MFS_trans_sf"/>
</dbReference>
<dbReference type="GO" id="GO:0005886">
    <property type="term" value="C:plasma membrane"/>
    <property type="evidence" value="ECO:0007669"/>
    <property type="project" value="TreeGrafter"/>
</dbReference>
<feature type="transmembrane region" description="Helical" evidence="4">
    <location>
        <begin position="12"/>
        <end position="29"/>
    </location>
</feature>
<feature type="transmembrane region" description="Helical" evidence="4">
    <location>
        <begin position="211"/>
        <end position="238"/>
    </location>
</feature>
<dbReference type="InterPro" id="IPR020846">
    <property type="entry name" value="MFS_dom"/>
</dbReference>
<feature type="transmembrane region" description="Helical" evidence="4">
    <location>
        <begin position="276"/>
        <end position="296"/>
    </location>
</feature>
<protein>
    <submittedName>
        <fullName evidence="6">Putative permease of the major facilitator superfamily. MFS general substrate transporter</fullName>
    </submittedName>
</protein>
<evidence type="ECO:0000259" key="5">
    <source>
        <dbReference type="PROSITE" id="PS50850"/>
    </source>
</evidence>
<dbReference type="SUPFAM" id="SSF103473">
    <property type="entry name" value="MFS general substrate transporter"/>
    <property type="match status" value="1"/>
</dbReference>
<accession>A0A1S7LEH2</accession>
<dbReference type="PROSITE" id="PS50850">
    <property type="entry name" value="MFS"/>
    <property type="match status" value="1"/>
</dbReference>
<gene>
    <name evidence="6" type="ORF">MAGMO_0147</name>
</gene>
<dbReference type="PANTHER" id="PTHR23537">
    <property type="match status" value="1"/>
</dbReference>
<evidence type="ECO:0000256" key="2">
    <source>
        <dbReference type="ARBA" id="ARBA00022989"/>
    </source>
</evidence>
<feature type="transmembrane region" description="Helical" evidence="4">
    <location>
        <begin position="106"/>
        <end position="124"/>
    </location>
</feature>
<dbReference type="Gene3D" id="1.20.1250.20">
    <property type="entry name" value="MFS general substrate transporter like domains"/>
    <property type="match status" value="1"/>
</dbReference>
<keyword evidence="2 4" id="KW-1133">Transmembrane helix</keyword>
<dbReference type="PANTHER" id="PTHR23537:SF1">
    <property type="entry name" value="SUGAR TRANSPORTER"/>
    <property type="match status" value="1"/>
</dbReference>
<organism evidence="6">
    <name type="scientific">Magnetococcus massalia (strain MO-1)</name>
    <dbReference type="NCBI Taxonomy" id="451514"/>
    <lineage>
        <taxon>Bacteria</taxon>
        <taxon>Pseudomonadati</taxon>
        <taxon>Pseudomonadota</taxon>
        <taxon>Magnetococcia</taxon>
        <taxon>Magnetococcales</taxon>
        <taxon>Magnetococcaceae</taxon>
        <taxon>Magnetococcus</taxon>
    </lineage>
</organism>
<name>A0A1S7LEH2_MAGMO</name>
<feature type="transmembrane region" description="Helical" evidence="4">
    <location>
        <begin position="49"/>
        <end position="68"/>
    </location>
</feature>
<dbReference type="EMBL" id="LO017727">
    <property type="protein sequence ID" value="CRH04361.1"/>
    <property type="molecule type" value="Genomic_DNA"/>
</dbReference>
<feature type="transmembrane region" description="Helical" evidence="4">
    <location>
        <begin position="340"/>
        <end position="358"/>
    </location>
</feature>
<proteinExistence type="predicted"/>
<dbReference type="Pfam" id="PF06779">
    <property type="entry name" value="MFS_4"/>
    <property type="match status" value="1"/>
</dbReference>
<keyword evidence="3 4" id="KW-0472">Membrane</keyword>
<feature type="domain" description="Major facilitator superfamily (MFS) profile" evidence="5">
    <location>
        <begin position="9"/>
        <end position="390"/>
    </location>
</feature>
<keyword evidence="1 4" id="KW-0812">Transmembrane</keyword>
<feature type="transmembrane region" description="Helical" evidence="4">
    <location>
        <begin position="167"/>
        <end position="185"/>
    </location>
</feature>
<evidence type="ECO:0000256" key="1">
    <source>
        <dbReference type="ARBA" id="ARBA00022692"/>
    </source>
</evidence>
<feature type="transmembrane region" description="Helical" evidence="4">
    <location>
        <begin position="250"/>
        <end position="269"/>
    </location>
</feature>
<evidence type="ECO:0000313" key="6">
    <source>
        <dbReference type="EMBL" id="CRH04361.1"/>
    </source>
</evidence>
<sequence>MASSLDRIKILIAGISGIVLMIGVARFAYTPLLPIMQSQKVLFSDQGAWLASINYLGYLSGALIAASIKDLLLKDRLYRIGIGLGIVTTIGMALTTDTLLWSLLRYFAGLSSAAGLLIGSGLVLNWLMRHHFRNELGIHFSGIGLGIAVCSALVMLLPDSMIWTAQWIWFGLLALLLAIPAWGWLPRPPADYANGTTVTGQKLEEKPPSQAFMLTFMAYYFCAGVGYVVSATFIVAIVEQQPALQGLGNGAFLLLGLCGIPACILWDLVARRVGFLNALLLVSLLHTLSIALPLLSMSAMSALLSAALFGATFVGIVSLVLTMAGRFYPGYPAKMMGKMTFTYGIAQMAAPAVIGWMVGDDGGYLQGLTLASIAMMVGSLLVVILKWIPQPSDSPIHVRT</sequence>
<dbReference type="AlphaFoldDB" id="A0A1S7LEH2"/>
<dbReference type="GO" id="GO:0022857">
    <property type="term" value="F:transmembrane transporter activity"/>
    <property type="evidence" value="ECO:0007669"/>
    <property type="project" value="InterPro"/>
</dbReference>